<proteinExistence type="predicted"/>
<organism evidence="2 3">
    <name type="scientific">Neiella holothuriorum</name>
    <dbReference type="NCBI Taxonomy" id="2870530"/>
    <lineage>
        <taxon>Bacteria</taxon>
        <taxon>Pseudomonadati</taxon>
        <taxon>Pseudomonadota</taxon>
        <taxon>Gammaproteobacteria</taxon>
        <taxon>Alteromonadales</taxon>
        <taxon>Echinimonadaceae</taxon>
        <taxon>Neiella</taxon>
    </lineage>
</organism>
<evidence type="ECO:0000313" key="3">
    <source>
        <dbReference type="Proteomes" id="UP001166251"/>
    </source>
</evidence>
<keyword evidence="3" id="KW-1185">Reference proteome</keyword>
<dbReference type="RefSeq" id="WP_220102974.1">
    <property type="nucleotide sequence ID" value="NZ_JAHZSS010000003.1"/>
</dbReference>
<protein>
    <submittedName>
        <fullName evidence="2">Uncharacterized protein</fullName>
    </submittedName>
</protein>
<reference evidence="2" key="1">
    <citation type="submission" date="2021-07" db="EMBL/GenBank/DDBJ databases">
        <title>Neiella marina sp. nov., isolated from the intestinal content of sea cucumber Apostichopus japonicus.</title>
        <authorList>
            <person name="Bai X."/>
        </authorList>
    </citation>
    <scope>NUCLEOTIDE SEQUENCE</scope>
    <source>
        <strain evidence="2">126</strain>
    </source>
</reference>
<evidence type="ECO:0000256" key="1">
    <source>
        <dbReference type="SAM" id="SignalP"/>
    </source>
</evidence>
<dbReference type="EMBL" id="JAHZSS010000003">
    <property type="protein sequence ID" value="MBW8190300.1"/>
    <property type="molecule type" value="Genomic_DNA"/>
</dbReference>
<gene>
    <name evidence="2" type="ORF">K0504_04555</name>
</gene>
<sequence>MMLVTYCWWIVAVILLTNSTIVNSAENPIRGTTEKVRVEKVVGNIIYTTDGRKFKTDRRTGYIPRQYYREYQLKGKELTIRHDGSDLLRKYQYVDIESELRK</sequence>
<feature type="chain" id="PRO_5045757896" evidence="1">
    <location>
        <begin position="25"/>
        <end position="102"/>
    </location>
</feature>
<keyword evidence="1" id="KW-0732">Signal</keyword>
<dbReference type="Proteomes" id="UP001166251">
    <property type="component" value="Unassembled WGS sequence"/>
</dbReference>
<accession>A0ABS7ED93</accession>
<feature type="signal peptide" evidence="1">
    <location>
        <begin position="1"/>
        <end position="24"/>
    </location>
</feature>
<name>A0ABS7ED93_9GAMM</name>
<comment type="caution">
    <text evidence="2">The sequence shown here is derived from an EMBL/GenBank/DDBJ whole genome shotgun (WGS) entry which is preliminary data.</text>
</comment>
<evidence type="ECO:0000313" key="2">
    <source>
        <dbReference type="EMBL" id="MBW8190300.1"/>
    </source>
</evidence>